<evidence type="ECO:0000313" key="8">
    <source>
        <dbReference type="Proteomes" id="UP000295164"/>
    </source>
</evidence>
<dbReference type="SUPFAM" id="SSF88659">
    <property type="entry name" value="Sigma3 and sigma4 domains of RNA polymerase sigma factors"/>
    <property type="match status" value="1"/>
</dbReference>
<keyword evidence="4" id="KW-0804">Transcription</keyword>
<feature type="domain" description="RNA polymerase sigma factor 70 region 4 type 2" evidence="6">
    <location>
        <begin position="117"/>
        <end position="168"/>
    </location>
</feature>
<evidence type="ECO:0000256" key="3">
    <source>
        <dbReference type="ARBA" id="ARBA00023082"/>
    </source>
</evidence>
<dbReference type="InterPro" id="IPR013249">
    <property type="entry name" value="RNA_pol_sigma70_r4_t2"/>
</dbReference>
<dbReference type="OrthoDB" id="1056775at2"/>
<evidence type="ECO:0000259" key="6">
    <source>
        <dbReference type="Pfam" id="PF08281"/>
    </source>
</evidence>
<dbReference type="GO" id="GO:0006352">
    <property type="term" value="P:DNA-templated transcription initiation"/>
    <property type="evidence" value="ECO:0007669"/>
    <property type="project" value="InterPro"/>
</dbReference>
<keyword evidence="8" id="KW-1185">Reference proteome</keyword>
<comment type="similarity">
    <text evidence="1">Belongs to the sigma-70 factor family. ECF subfamily.</text>
</comment>
<dbReference type="EMBL" id="SKFH01000015">
    <property type="protein sequence ID" value="TCZ70623.1"/>
    <property type="molecule type" value="Genomic_DNA"/>
</dbReference>
<accession>A0A4R4E2J3</accession>
<dbReference type="InterPro" id="IPR036388">
    <property type="entry name" value="WH-like_DNA-bd_sf"/>
</dbReference>
<name>A0A4R4E2J3_9BACT</name>
<evidence type="ECO:0000259" key="5">
    <source>
        <dbReference type="Pfam" id="PF04542"/>
    </source>
</evidence>
<dbReference type="Proteomes" id="UP000295164">
    <property type="component" value="Unassembled WGS sequence"/>
</dbReference>
<keyword evidence="3" id="KW-0731">Sigma factor</keyword>
<dbReference type="InterPro" id="IPR014284">
    <property type="entry name" value="RNA_pol_sigma-70_dom"/>
</dbReference>
<dbReference type="CDD" id="cd06171">
    <property type="entry name" value="Sigma70_r4"/>
    <property type="match status" value="1"/>
</dbReference>
<dbReference type="GO" id="GO:0016987">
    <property type="term" value="F:sigma factor activity"/>
    <property type="evidence" value="ECO:0007669"/>
    <property type="project" value="UniProtKB-KW"/>
</dbReference>
<dbReference type="SUPFAM" id="SSF88946">
    <property type="entry name" value="Sigma2 domain of RNA polymerase sigma factors"/>
    <property type="match status" value="1"/>
</dbReference>
<dbReference type="Pfam" id="PF04542">
    <property type="entry name" value="Sigma70_r2"/>
    <property type="match status" value="1"/>
</dbReference>
<dbReference type="InterPro" id="IPR007627">
    <property type="entry name" value="RNA_pol_sigma70_r2"/>
</dbReference>
<evidence type="ECO:0000256" key="4">
    <source>
        <dbReference type="ARBA" id="ARBA00023163"/>
    </source>
</evidence>
<dbReference type="Gene3D" id="1.10.1740.10">
    <property type="match status" value="1"/>
</dbReference>
<dbReference type="PANTHER" id="PTHR43133">
    <property type="entry name" value="RNA POLYMERASE ECF-TYPE SIGMA FACTO"/>
    <property type="match status" value="1"/>
</dbReference>
<dbReference type="PANTHER" id="PTHR43133:SF46">
    <property type="entry name" value="RNA POLYMERASE SIGMA-70 FACTOR ECF SUBFAMILY"/>
    <property type="match status" value="1"/>
</dbReference>
<dbReference type="InterPro" id="IPR039425">
    <property type="entry name" value="RNA_pol_sigma-70-like"/>
</dbReference>
<keyword evidence="2" id="KW-0805">Transcription regulation</keyword>
<dbReference type="Pfam" id="PF08281">
    <property type="entry name" value="Sigma70_r4_2"/>
    <property type="match status" value="1"/>
</dbReference>
<comment type="caution">
    <text evidence="7">The sequence shown here is derived from an EMBL/GenBank/DDBJ whole genome shotgun (WGS) entry which is preliminary data.</text>
</comment>
<evidence type="ECO:0000313" key="7">
    <source>
        <dbReference type="EMBL" id="TCZ70623.1"/>
    </source>
</evidence>
<dbReference type="GO" id="GO:0003677">
    <property type="term" value="F:DNA binding"/>
    <property type="evidence" value="ECO:0007669"/>
    <property type="project" value="InterPro"/>
</dbReference>
<proteinExistence type="inferred from homology"/>
<dbReference type="InterPro" id="IPR013324">
    <property type="entry name" value="RNA_pol_sigma_r3/r4-like"/>
</dbReference>
<organism evidence="7 8">
    <name type="scientific">Flaviaesturariibacter aridisoli</name>
    <dbReference type="NCBI Taxonomy" id="2545761"/>
    <lineage>
        <taxon>Bacteria</taxon>
        <taxon>Pseudomonadati</taxon>
        <taxon>Bacteroidota</taxon>
        <taxon>Chitinophagia</taxon>
        <taxon>Chitinophagales</taxon>
        <taxon>Chitinophagaceae</taxon>
        <taxon>Flaviaestuariibacter</taxon>
    </lineage>
</organism>
<evidence type="ECO:0000256" key="1">
    <source>
        <dbReference type="ARBA" id="ARBA00010641"/>
    </source>
</evidence>
<reference evidence="7 8" key="1">
    <citation type="submission" date="2019-03" db="EMBL/GenBank/DDBJ databases">
        <authorList>
            <person name="Kim M.K.M."/>
        </authorList>
    </citation>
    <scope>NUCLEOTIDE SEQUENCE [LARGE SCALE GENOMIC DNA]</scope>
    <source>
        <strain evidence="7 8">17J68-15</strain>
    </source>
</reference>
<sequence>MRNCLAQNSREQKALYQQYYGYSLKVVFRYIFHYDTAVDVVNDGWVKVFRNLERFHPEPGVNVEMMFMGWLRTIMVNTAIDHLRKNNFLQEIGSLPEEVWQPEDPGARSDGALLYKELVKEIKKLPPAYRAVFNMYVIDGFSHQEIADQLGIAVGTSKSNLAKARMSLQKILKKNDSDLTYAICQ</sequence>
<evidence type="ECO:0000256" key="2">
    <source>
        <dbReference type="ARBA" id="ARBA00023015"/>
    </source>
</evidence>
<dbReference type="AlphaFoldDB" id="A0A4R4E2J3"/>
<dbReference type="NCBIfam" id="TIGR02937">
    <property type="entry name" value="sigma70-ECF"/>
    <property type="match status" value="1"/>
</dbReference>
<feature type="domain" description="RNA polymerase sigma-70 region 2" evidence="5">
    <location>
        <begin position="15"/>
        <end position="87"/>
    </location>
</feature>
<dbReference type="Gene3D" id="1.10.10.10">
    <property type="entry name" value="Winged helix-like DNA-binding domain superfamily/Winged helix DNA-binding domain"/>
    <property type="match status" value="1"/>
</dbReference>
<gene>
    <name evidence="7" type="ORF">E0486_10785</name>
</gene>
<dbReference type="InterPro" id="IPR013325">
    <property type="entry name" value="RNA_pol_sigma_r2"/>
</dbReference>
<protein>
    <submittedName>
        <fullName evidence="7">RNA polymerase sigma factor</fullName>
    </submittedName>
</protein>